<protein>
    <submittedName>
        <fullName evidence="2">Uncharacterized protein</fullName>
    </submittedName>
</protein>
<accession>A0A833W0N9</accession>
<feature type="compositionally biased region" description="Basic and acidic residues" evidence="1">
    <location>
        <begin position="100"/>
        <end position="109"/>
    </location>
</feature>
<reference evidence="2" key="1">
    <citation type="submission" date="2020-04" db="EMBL/GenBank/DDBJ databases">
        <title>Hybrid Assembly of Korean Phytophthora infestans isolates.</title>
        <authorList>
            <person name="Prokchorchik M."/>
            <person name="Lee Y."/>
            <person name="Seo J."/>
            <person name="Cho J.-H."/>
            <person name="Park Y.-E."/>
            <person name="Jang D.-C."/>
            <person name="Im J.-S."/>
            <person name="Choi J.-G."/>
            <person name="Park H.-J."/>
            <person name="Lee G.-B."/>
            <person name="Lee Y.-G."/>
            <person name="Hong S.-Y."/>
            <person name="Cho K."/>
            <person name="Sohn K.H."/>
        </authorList>
    </citation>
    <scope>NUCLEOTIDE SEQUENCE</scope>
    <source>
        <strain evidence="2">KR_1_A1</strain>
        <strain evidence="3">KR_2_A2</strain>
    </source>
</reference>
<feature type="region of interest" description="Disordered" evidence="1">
    <location>
        <begin position="1"/>
        <end position="109"/>
    </location>
</feature>
<name>A0A833W0N9_PHYIN</name>
<feature type="compositionally biased region" description="Basic and acidic residues" evidence="1">
    <location>
        <begin position="84"/>
        <end position="93"/>
    </location>
</feature>
<organism evidence="2 4">
    <name type="scientific">Phytophthora infestans</name>
    <name type="common">Potato late blight agent</name>
    <name type="synonym">Botrytis infestans</name>
    <dbReference type="NCBI Taxonomy" id="4787"/>
    <lineage>
        <taxon>Eukaryota</taxon>
        <taxon>Sar</taxon>
        <taxon>Stramenopiles</taxon>
        <taxon>Oomycota</taxon>
        <taxon>Peronosporomycetes</taxon>
        <taxon>Peronosporales</taxon>
        <taxon>Peronosporaceae</taxon>
        <taxon>Phytophthora</taxon>
    </lineage>
</organism>
<keyword evidence="4" id="KW-1185">Reference proteome</keyword>
<feature type="compositionally biased region" description="Basic and acidic residues" evidence="1">
    <location>
        <begin position="43"/>
        <end position="61"/>
    </location>
</feature>
<evidence type="ECO:0000256" key="1">
    <source>
        <dbReference type="SAM" id="MobiDB-lite"/>
    </source>
</evidence>
<evidence type="ECO:0000313" key="2">
    <source>
        <dbReference type="EMBL" id="KAF4037084.1"/>
    </source>
</evidence>
<sequence length="109" mass="11996">MEDNNQGEPPTLEPGTEVPTGDVSEDDIEAMPDDELLYYSEIDSDKAMHSQPKYDSKDKLGAEPIGGDSISEGDEPECIPPLLAEHRRAHENKGSVMSGEAERQRNKKV</sequence>
<dbReference type="AlphaFoldDB" id="A0A833W0N9"/>
<proteinExistence type="predicted"/>
<dbReference type="EMBL" id="WSZM01000252">
    <property type="protein sequence ID" value="KAF4037084.1"/>
    <property type="molecule type" value="Genomic_DNA"/>
</dbReference>
<evidence type="ECO:0000313" key="3">
    <source>
        <dbReference type="EMBL" id="KAF4136184.1"/>
    </source>
</evidence>
<dbReference type="Proteomes" id="UP000704712">
    <property type="component" value="Unassembled WGS sequence"/>
</dbReference>
<dbReference type="EMBL" id="JAACNO010001996">
    <property type="protein sequence ID" value="KAF4136184.1"/>
    <property type="molecule type" value="Genomic_DNA"/>
</dbReference>
<evidence type="ECO:0000313" key="4">
    <source>
        <dbReference type="Proteomes" id="UP000602510"/>
    </source>
</evidence>
<comment type="caution">
    <text evidence="2">The sequence shown here is derived from an EMBL/GenBank/DDBJ whole genome shotgun (WGS) entry which is preliminary data.</text>
</comment>
<gene>
    <name evidence="2" type="ORF">GN244_ATG10935</name>
    <name evidence="3" type="ORF">GN958_ATG14624</name>
</gene>
<feature type="compositionally biased region" description="Acidic residues" evidence="1">
    <location>
        <begin position="23"/>
        <end position="36"/>
    </location>
</feature>
<dbReference type="Proteomes" id="UP000602510">
    <property type="component" value="Unassembled WGS sequence"/>
</dbReference>